<evidence type="ECO:0000256" key="2">
    <source>
        <dbReference type="SAM" id="Phobius"/>
    </source>
</evidence>
<proteinExistence type="predicted"/>
<reference evidence="3 4" key="1">
    <citation type="journal article" date="2023" name="Plants (Basel)">
        <title>Bridging the Gap: Combining Genomics and Transcriptomics Approaches to Understand Stylosanthes scabra, an Orphan Legume from the Brazilian Caatinga.</title>
        <authorList>
            <person name="Ferreira-Neto J.R.C."/>
            <person name="da Silva M.D."/>
            <person name="Binneck E."/>
            <person name="de Melo N.F."/>
            <person name="da Silva R.H."/>
            <person name="de Melo A.L.T.M."/>
            <person name="Pandolfi V."/>
            <person name="Bustamante F.O."/>
            <person name="Brasileiro-Vidal A.C."/>
            <person name="Benko-Iseppon A.M."/>
        </authorList>
    </citation>
    <scope>NUCLEOTIDE SEQUENCE [LARGE SCALE GENOMIC DNA]</scope>
    <source>
        <tissue evidence="3">Leaves</tissue>
    </source>
</reference>
<evidence type="ECO:0000256" key="1">
    <source>
        <dbReference type="SAM" id="MobiDB-lite"/>
    </source>
</evidence>
<keyword evidence="4" id="KW-1185">Reference proteome</keyword>
<name>A0ABU6RSQ3_9FABA</name>
<keyword evidence="2" id="KW-0472">Membrane</keyword>
<feature type="compositionally biased region" description="Low complexity" evidence="1">
    <location>
        <begin position="66"/>
        <end position="80"/>
    </location>
</feature>
<organism evidence="3 4">
    <name type="scientific">Stylosanthes scabra</name>
    <dbReference type="NCBI Taxonomy" id="79078"/>
    <lineage>
        <taxon>Eukaryota</taxon>
        <taxon>Viridiplantae</taxon>
        <taxon>Streptophyta</taxon>
        <taxon>Embryophyta</taxon>
        <taxon>Tracheophyta</taxon>
        <taxon>Spermatophyta</taxon>
        <taxon>Magnoliopsida</taxon>
        <taxon>eudicotyledons</taxon>
        <taxon>Gunneridae</taxon>
        <taxon>Pentapetalae</taxon>
        <taxon>rosids</taxon>
        <taxon>fabids</taxon>
        <taxon>Fabales</taxon>
        <taxon>Fabaceae</taxon>
        <taxon>Papilionoideae</taxon>
        <taxon>50 kb inversion clade</taxon>
        <taxon>dalbergioids sensu lato</taxon>
        <taxon>Dalbergieae</taxon>
        <taxon>Pterocarpus clade</taxon>
        <taxon>Stylosanthes</taxon>
    </lineage>
</organism>
<keyword evidence="2" id="KW-1133">Transmembrane helix</keyword>
<dbReference type="Proteomes" id="UP001341840">
    <property type="component" value="Unassembled WGS sequence"/>
</dbReference>
<dbReference type="EMBL" id="JASCZI010031453">
    <property type="protein sequence ID" value="MED6126798.1"/>
    <property type="molecule type" value="Genomic_DNA"/>
</dbReference>
<feature type="region of interest" description="Disordered" evidence="1">
    <location>
        <begin position="1"/>
        <end position="80"/>
    </location>
</feature>
<feature type="transmembrane region" description="Helical" evidence="2">
    <location>
        <begin position="183"/>
        <end position="208"/>
    </location>
</feature>
<evidence type="ECO:0000313" key="3">
    <source>
        <dbReference type="EMBL" id="MED6126798.1"/>
    </source>
</evidence>
<accession>A0ABU6RSQ3</accession>
<feature type="compositionally biased region" description="Basic and acidic residues" evidence="1">
    <location>
        <begin position="1"/>
        <end position="41"/>
    </location>
</feature>
<comment type="caution">
    <text evidence="3">The sequence shown here is derived from an EMBL/GenBank/DDBJ whole genome shotgun (WGS) entry which is preliminary data.</text>
</comment>
<gene>
    <name evidence="3" type="ORF">PIB30_081991</name>
</gene>
<evidence type="ECO:0000313" key="4">
    <source>
        <dbReference type="Proteomes" id="UP001341840"/>
    </source>
</evidence>
<sequence length="234" mass="26424">MATAREGRRTTTIEPERREREIKKREKGKAMGDATEKREEGASAAVVHCRATSPLPCRRSTPPPKLRMSPSSSLSSSSSYLVTSPPSSDTIVVQAFSAVVELSATPHHHRRGRYLRHLAAIKPLHHRWLCSTFTVLKNRCPHPVLLSPLSPSPSHRWRRSRCQKRFVAGAFRELLKLPGSRPVLVLSSLVYACYYILSCFLAFAMLLLRCYRWRRSAGSVSIVGLRVAVLDYYR</sequence>
<protein>
    <submittedName>
        <fullName evidence="3">Uncharacterized protein</fullName>
    </submittedName>
</protein>
<keyword evidence="2" id="KW-0812">Transmembrane</keyword>